<evidence type="ECO:0000313" key="2">
    <source>
        <dbReference type="EMBL" id="KAF2160354.1"/>
    </source>
</evidence>
<dbReference type="GeneID" id="54572046"/>
<evidence type="ECO:0000313" key="3">
    <source>
        <dbReference type="Proteomes" id="UP000799537"/>
    </source>
</evidence>
<dbReference type="InterPro" id="IPR041698">
    <property type="entry name" value="Methyltransf_25"/>
</dbReference>
<dbReference type="PANTHER" id="PTHR43591">
    <property type="entry name" value="METHYLTRANSFERASE"/>
    <property type="match status" value="1"/>
</dbReference>
<dbReference type="InterPro" id="IPR029063">
    <property type="entry name" value="SAM-dependent_MTases_sf"/>
</dbReference>
<feature type="domain" description="Methyltransferase" evidence="1">
    <location>
        <begin position="70"/>
        <end position="163"/>
    </location>
</feature>
<dbReference type="AlphaFoldDB" id="A0A6A6BZX4"/>
<dbReference type="CDD" id="cd02440">
    <property type="entry name" value="AdoMet_MTases"/>
    <property type="match status" value="1"/>
</dbReference>
<dbReference type="Gene3D" id="3.40.50.150">
    <property type="entry name" value="Vaccinia Virus protein VP39"/>
    <property type="match status" value="1"/>
</dbReference>
<dbReference type="SUPFAM" id="SSF53335">
    <property type="entry name" value="S-adenosyl-L-methionine-dependent methyltransferases"/>
    <property type="match status" value="1"/>
</dbReference>
<dbReference type="RefSeq" id="XP_033661243.1">
    <property type="nucleotide sequence ID" value="XM_033818774.1"/>
</dbReference>
<evidence type="ECO:0000259" key="1">
    <source>
        <dbReference type="Pfam" id="PF13649"/>
    </source>
</evidence>
<dbReference type="Proteomes" id="UP000799537">
    <property type="component" value="Unassembled WGS sequence"/>
</dbReference>
<reference evidence="2" key="1">
    <citation type="journal article" date="2020" name="Stud. Mycol.">
        <title>101 Dothideomycetes genomes: a test case for predicting lifestyles and emergence of pathogens.</title>
        <authorList>
            <person name="Haridas S."/>
            <person name="Albert R."/>
            <person name="Binder M."/>
            <person name="Bloem J."/>
            <person name="Labutti K."/>
            <person name="Salamov A."/>
            <person name="Andreopoulos B."/>
            <person name="Baker S."/>
            <person name="Barry K."/>
            <person name="Bills G."/>
            <person name="Bluhm B."/>
            <person name="Cannon C."/>
            <person name="Castanera R."/>
            <person name="Culley D."/>
            <person name="Daum C."/>
            <person name="Ezra D."/>
            <person name="Gonzalez J."/>
            <person name="Henrissat B."/>
            <person name="Kuo A."/>
            <person name="Liang C."/>
            <person name="Lipzen A."/>
            <person name="Lutzoni F."/>
            <person name="Magnuson J."/>
            <person name="Mondo S."/>
            <person name="Nolan M."/>
            <person name="Ohm R."/>
            <person name="Pangilinan J."/>
            <person name="Park H.-J."/>
            <person name="Ramirez L."/>
            <person name="Alfaro M."/>
            <person name="Sun H."/>
            <person name="Tritt A."/>
            <person name="Yoshinaga Y."/>
            <person name="Zwiers L.-H."/>
            <person name="Turgeon B."/>
            <person name="Goodwin S."/>
            <person name="Spatafora J."/>
            <person name="Crous P."/>
            <person name="Grigoriev I."/>
        </authorList>
    </citation>
    <scope>NUCLEOTIDE SEQUENCE</scope>
    <source>
        <strain evidence="2">ATCC 36951</strain>
    </source>
</reference>
<dbReference type="PANTHER" id="PTHR43591:SF110">
    <property type="entry name" value="RHODANESE DOMAIN-CONTAINING PROTEIN"/>
    <property type="match status" value="1"/>
</dbReference>
<accession>A0A6A6BZX4</accession>
<dbReference type="Pfam" id="PF13649">
    <property type="entry name" value="Methyltransf_25"/>
    <property type="match status" value="1"/>
</dbReference>
<keyword evidence="3" id="KW-1185">Reference proteome</keyword>
<proteinExistence type="predicted"/>
<dbReference type="EMBL" id="ML993627">
    <property type="protein sequence ID" value="KAF2160354.1"/>
    <property type="molecule type" value="Genomic_DNA"/>
</dbReference>
<sequence>MPDPSTTSWGQSNQFLQRAYDLTGAADAEQLYNEWADSYDFDIVHEYASPQRAVEAVIKNLDDNKPNFKILDAGCGTGLVGDEFKKSSLNGKFTLDGLDLTPGMLAAARKKNIYTDLETADLTKPINRTDGSYDVVTCVGTLTKGHVGPAVLNEFVRVVAKGGLVVGTVHEDIWESGGFKSVVEGLEKAGQASVVSTDGFGILKGEWSGGIMLVLRKK</sequence>
<dbReference type="OrthoDB" id="66144at2759"/>
<gene>
    <name evidence="2" type="ORF">M409DRAFT_70515</name>
</gene>
<organism evidence="2 3">
    <name type="scientific">Zasmidium cellare ATCC 36951</name>
    <dbReference type="NCBI Taxonomy" id="1080233"/>
    <lineage>
        <taxon>Eukaryota</taxon>
        <taxon>Fungi</taxon>
        <taxon>Dikarya</taxon>
        <taxon>Ascomycota</taxon>
        <taxon>Pezizomycotina</taxon>
        <taxon>Dothideomycetes</taxon>
        <taxon>Dothideomycetidae</taxon>
        <taxon>Mycosphaerellales</taxon>
        <taxon>Mycosphaerellaceae</taxon>
        <taxon>Zasmidium</taxon>
    </lineage>
</organism>
<name>A0A6A6BZX4_ZASCE</name>
<protein>
    <recommendedName>
        <fullName evidence="1">Methyltransferase domain-containing protein</fullName>
    </recommendedName>
</protein>